<proteinExistence type="predicted"/>
<dbReference type="AlphaFoldDB" id="A0A3P6TIM2"/>
<sequence length="66" mass="7870">MSSVLDMKSMLESYYNRDDELLIDLIRHLSMFTTINWNCSRTKWLNCFQQLVRSLPTRETSSYTGE</sequence>
<evidence type="ECO:0000313" key="1">
    <source>
        <dbReference type="EMBL" id="VDK83003.1"/>
    </source>
</evidence>
<protein>
    <submittedName>
        <fullName evidence="1">Uncharacterized protein</fullName>
    </submittedName>
</protein>
<dbReference type="EMBL" id="UYRX01000496">
    <property type="protein sequence ID" value="VDK83003.1"/>
    <property type="molecule type" value="Genomic_DNA"/>
</dbReference>
<organism evidence="1 2">
    <name type="scientific">Litomosoides sigmodontis</name>
    <name type="common">Filarial nematode worm</name>
    <dbReference type="NCBI Taxonomy" id="42156"/>
    <lineage>
        <taxon>Eukaryota</taxon>
        <taxon>Metazoa</taxon>
        <taxon>Ecdysozoa</taxon>
        <taxon>Nematoda</taxon>
        <taxon>Chromadorea</taxon>
        <taxon>Rhabditida</taxon>
        <taxon>Spirurina</taxon>
        <taxon>Spiruromorpha</taxon>
        <taxon>Filarioidea</taxon>
        <taxon>Onchocercidae</taxon>
        <taxon>Litomosoides</taxon>
    </lineage>
</organism>
<keyword evidence="2" id="KW-1185">Reference proteome</keyword>
<gene>
    <name evidence="1" type="ORF">NLS_LOCUS6016</name>
</gene>
<evidence type="ECO:0000313" key="2">
    <source>
        <dbReference type="Proteomes" id="UP000277928"/>
    </source>
</evidence>
<reference evidence="1 2" key="1">
    <citation type="submission" date="2018-08" db="EMBL/GenBank/DDBJ databases">
        <authorList>
            <person name="Laetsch R D."/>
            <person name="Stevens L."/>
            <person name="Kumar S."/>
            <person name="Blaxter L. M."/>
        </authorList>
    </citation>
    <scope>NUCLEOTIDE SEQUENCE [LARGE SCALE GENOMIC DNA]</scope>
</reference>
<name>A0A3P6TIM2_LITSI</name>
<accession>A0A3P6TIM2</accession>
<dbReference type="Proteomes" id="UP000277928">
    <property type="component" value="Unassembled WGS sequence"/>
</dbReference>